<dbReference type="Proteomes" id="UP000091820">
    <property type="component" value="Unassembled WGS sequence"/>
</dbReference>
<dbReference type="GO" id="GO:0016491">
    <property type="term" value="F:oxidoreductase activity"/>
    <property type="evidence" value="ECO:0007669"/>
    <property type="project" value="UniProtKB-KW"/>
</dbReference>
<feature type="domain" description="NADP-dependent oxidoreductase" evidence="6">
    <location>
        <begin position="15"/>
        <end position="311"/>
    </location>
</feature>
<evidence type="ECO:0000256" key="3">
    <source>
        <dbReference type="ARBA" id="ARBA00023002"/>
    </source>
</evidence>
<dbReference type="FunFam" id="3.20.20.100:FF:000006">
    <property type="entry name" value="Aldo-keto reductase family 1 member A1"/>
    <property type="match status" value="1"/>
</dbReference>
<dbReference type="Gene3D" id="3.20.20.100">
    <property type="entry name" value="NADP-dependent oxidoreductase domain"/>
    <property type="match status" value="1"/>
</dbReference>
<dbReference type="PROSITE" id="PS00798">
    <property type="entry name" value="ALDOKETO_REDUCTASE_1"/>
    <property type="match status" value="1"/>
</dbReference>
<sequence length="321" mass="36238">MPKIVMNNGNEMPILGLGTWGATKDYAIIENIQVDEMSDKGRTKPNEMDKVVTCAIDVGFRHIDTAPLHKNEKQIGAALNKIILAKKVKREDLFIVSKLWNTFHGPDDVLCGCKKSLEMLGLEYLDMYLMHTPMGFKPSDDLFPTEEGKVSFSNTDYVCTWLAMADLVKLGLCRNIGISNFNLKQVERLIKETTIIPQTHQIEAHPYLMQNDLIDFCKCNDICITAYSPLGSPARPWAGKDTQNVLLKNSTVLDIARKHKKNAAQILLRYQIQLGHAVIPKSGTSKNIHNNFDIFNFELCPEDMQNLDSLNYGMRLFKFAG</sequence>
<organism evidence="7 8">
    <name type="scientific">Glossina brevipalpis</name>
    <dbReference type="NCBI Taxonomy" id="37001"/>
    <lineage>
        <taxon>Eukaryota</taxon>
        <taxon>Metazoa</taxon>
        <taxon>Ecdysozoa</taxon>
        <taxon>Arthropoda</taxon>
        <taxon>Hexapoda</taxon>
        <taxon>Insecta</taxon>
        <taxon>Pterygota</taxon>
        <taxon>Neoptera</taxon>
        <taxon>Endopterygota</taxon>
        <taxon>Diptera</taxon>
        <taxon>Brachycera</taxon>
        <taxon>Muscomorpha</taxon>
        <taxon>Hippoboscoidea</taxon>
        <taxon>Glossinidae</taxon>
        <taxon>Glossina</taxon>
    </lineage>
</organism>
<dbReference type="InterPro" id="IPR036812">
    <property type="entry name" value="NAD(P)_OxRdtase_dom_sf"/>
</dbReference>
<dbReference type="STRING" id="37001.A0A1A9W749"/>
<evidence type="ECO:0000313" key="8">
    <source>
        <dbReference type="Proteomes" id="UP000091820"/>
    </source>
</evidence>
<evidence type="ECO:0000256" key="1">
    <source>
        <dbReference type="ARBA" id="ARBA00007905"/>
    </source>
</evidence>
<reference evidence="7" key="2">
    <citation type="submission" date="2020-05" db="UniProtKB">
        <authorList>
            <consortium name="EnsemblMetazoa"/>
        </authorList>
    </citation>
    <scope>IDENTIFICATION</scope>
    <source>
        <strain evidence="7">IAEA</strain>
    </source>
</reference>
<evidence type="ECO:0000313" key="7">
    <source>
        <dbReference type="EnsemblMetazoa" id="GBRI008575-PA"/>
    </source>
</evidence>
<accession>A0A1A9W749</accession>
<dbReference type="AlphaFoldDB" id="A0A1A9W749"/>
<evidence type="ECO:0000259" key="6">
    <source>
        <dbReference type="Pfam" id="PF00248"/>
    </source>
</evidence>
<feature type="site" description="Lowers pKa of active site Tyr" evidence="5">
    <location>
        <position position="98"/>
    </location>
</feature>
<evidence type="ECO:0000256" key="2">
    <source>
        <dbReference type="ARBA" id="ARBA00022857"/>
    </source>
</evidence>
<comment type="similarity">
    <text evidence="1">Belongs to the aldo/keto reductase family.</text>
</comment>
<dbReference type="InterPro" id="IPR018170">
    <property type="entry name" value="Aldo/ket_reductase_CS"/>
</dbReference>
<dbReference type="PROSITE" id="PS00062">
    <property type="entry name" value="ALDOKETO_REDUCTASE_2"/>
    <property type="match status" value="1"/>
</dbReference>
<evidence type="ECO:0000256" key="5">
    <source>
        <dbReference type="PIRSR" id="PIRSR000097-3"/>
    </source>
</evidence>
<keyword evidence="8" id="KW-1185">Reference proteome</keyword>
<keyword evidence="3" id="KW-0560">Oxidoreductase</keyword>
<dbReference type="Pfam" id="PF00248">
    <property type="entry name" value="Aldo_ket_red"/>
    <property type="match status" value="1"/>
</dbReference>
<dbReference type="VEuPathDB" id="VectorBase:GBRI008575"/>
<dbReference type="PIRSF" id="PIRSF000097">
    <property type="entry name" value="AKR"/>
    <property type="match status" value="1"/>
</dbReference>
<dbReference type="PANTHER" id="PTHR11732">
    <property type="entry name" value="ALDO/KETO REDUCTASE"/>
    <property type="match status" value="1"/>
</dbReference>
<proteinExistence type="inferred from homology"/>
<evidence type="ECO:0000256" key="4">
    <source>
        <dbReference type="PIRSR" id="PIRSR000097-2"/>
    </source>
</evidence>
<keyword evidence="2" id="KW-0521">NADP</keyword>
<dbReference type="PRINTS" id="PR00069">
    <property type="entry name" value="ALDKETRDTASE"/>
</dbReference>
<dbReference type="InterPro" id="IPR020471">
    <property type="entry name" value="AKR"/>
</dbReference>
<dbReference type="SUPFAM" id="SSF51430">
    <property type="entry name" value="NAD(P)-linked oxidoreductase"/>
    <property type="match status" value="1"/>
</dbReference>
<dbReference type="EnsemblMetazoa" id="GBRI008575-RA">
    <property type="protein sequence ID" value="GBRI008575-PA"/>
    <property type="gene ID" value="GBRI008575"/>
</dbReference>
<protein>
    <recommendedName>
        <fullName evidence="6">NADP-dependent oxidoreductase domain-containing protein</fullName>
    </recommendedName>
</protein>
<feature type="binding site" evidence="4">
    <location>
        <position position="131"/>
    </location>
    <ligand>
        <name>substrate</name>
    </ligand>
</feature>
<name>A0A1A9W749_9MUSC</name>
<dbReference type="InterPro" id="IPR023210">
    <property type="entry name" value="NADP_OxRdtase_dom"/>
</dbReference>
<reference evidence="8" key="1">
    <citation type="submission" date="2014-03" db="EMBL/GenBank/DDBJ databases">
        <authorList>
            <person name="Aksoy S."/>
            <person name="Warren W."/>
            <person name="Wilson R.K."/>
        </authorList>
    </citation>
    <scope>NUCLEOTIDE SEQUENCE [LARGE SCALE GENOMIC DNA]</scope>
    <source>
        <strain evidence="8">IAEA</strain>
    </source>
</reference>